<sequence length="934" mass="109497">MRISKYIIALCCFSAFICNAQHNKTTIDAKLDYQNKELKIQHKITYHNVSKVTLDTLYFHNWAASYKNRHTPLSKRLIEDYDKSLYFAKSNLRGGTIIKNISSNYVSDKWLIDKNEPDIIKVILNKPLKSKDSVVLSLTYITKVPSSIFTEYGQKNNTYNLRYWYITPAVFDGEWQTMSNLNMDDLYMQPSAYDIKFSIPQGVHFNTDLEYTKSTSPPFTTYHLKGKNRIDIELNFNVINDFIDFETSPKIITNLNGTSLSNSLKTDIVTRELAFIEEHIGKYPNDKLLVNSISYSKNPIYGLNQLPKMFNPFSGAFEWDIKMFKALTRKYLENTIIVNRRKDAWVLDGIQNFLMIKYVEQYYPEIKALGNISKIWGVRSFNIAKLGINDKYPFVYQFAARKNYDQALTTRADSLSNFNRKIVNKYKAGLGLQYLDEYLNDSIVFKSIKQFYSESLHKETSSNLFKSIITEKSDKDLSWFFGDYINTKKKIDYTIKKIKQTKDSVEITIKNRRNITVPIALYGINKKEITFRKWLTDIDSTTTISIPKGDYDRLSLNYEYLYPELNLRDNWKNLKGLLNKPIQFRFFKDVENPYYNQVFYNFYTGYNLYDGLILGPSLYNEAVFKKKWLYKITPTYGTNSGKITGAASFVYQHIPEETSVYRYRIGISASNFHYDKNLSYVRISPFASVEFKRKSLRDVGGSALSARYVIVNKEIPKFAPKLESDNYNILNLRYGYTKPDIIQDLRYNIDFQLAEKFSKIALDFRYRKLTDTHRQYDFRLYFGTFLSNKTESDFFSFSLDRPSDYLFDYNFLGRSEKSGFLSQQIIITEGGFKSMFDNPFANQWMLSTNNSMSIWSWIEAYADAGFYKNKNNRALFRYDSGIRLNFVHNFFEVYFPIQSSLGFEPFRPNYASKIRFVITLAPEKLIGLIRRGFF</sequence>
<dbReference type="Proteomes" id="UP000623301">
    <property type="component" value="Unassembled WGS sequence"/>
</dbReference>
<protein>
    <submittedName>
        <fullName evidence="2">Aminopeptidase</fullName>
    </submittedName>
</protein>
<dbReference type="Gene3D" id="1.10.390.10">
    <property type="entry name" value="Neutral Protease Domain 2"/>
    <property type="match status" value="1"/>
</dbReference>
<proteinExistence type="predicted"/>
<reference evidence="2 3" key="1">
    <citation type="submission" date="2020-12" db="EMBL/GenBank/DDBJ databases">
        <title>Aureibaculum luteum sp. nov. and Aureibaculum flavum sp. nov., novel members of the family Flavobacteriaceae isolated from Antarctic intertidal sediments.</title>
        <authorList>
            <person name="He X."/>
            <person name="Zhang X."/>
        </authorList>
    </citation>
    <scope>NUCLEOTIDE SEQUENCE [LARGE SCALE GENOMIC DNA]</scope>
    <source>
        <strain evidence="2 3">A20</strain>
    </source>
</reference>
<gene>
    <name evidence="2" type="ORF">JBL43_14900</name>
</gene>
<name>A0ABS0WUC1_9FLAO</name>
<dbReference type="InterPro" id="IPR027268">
    <property type="entry name" value="Peptidase_M4/M1_CTD_sf"/>
</dbReference>
<evidence type="ECO:0000313" key="2">
    <source>
        <dbReference type="EMBL" id="MBJ2175538.1"/>
    </source>
</evidence>
<evidence type="ECO:0000313" key="3">
    <source>
        <dbReference type="Proteomes" id="UP000623301"/>
    </source>
</evidence>
<keyword evidence="3" id="KW-1185">Reference proteome</keyword>
<comment type="caution">
    <text evidence="2">The sequence shown here is derived from an EMBL/GenBank/DDBJ whole genome shotgun (WGS) entry which is preliminary data.</text>
</comment>
<dbReference type="SUPFAM" id="SSF55486">
    <property type="entry name" value="Metalloproteases ('zincins'), catalytic domain"/>
    <property type="match status" value="1"/>
</dbReference>
<organism evidence="2 3">
    <name type="scientific">Aureibaculum flavum</name>
    <dbReference type="NCBI Taxonomy" id="2795986"/>
    <lineage>
        <taxon>Bacteria</taxon>
        <taxon>Pseudomonadati</taxon>
        <taxon>Bacteroidota</taxon>
        <taxon>Flavobacteriia</taxon>
        <taxon>Flavobacteriales</taxon>
        <taxon>Flavobacteriaceae</taxon>
        <taxon>Aureibaculum</taxon>
    </lineage>
</organism>
<dbReference type="EMBL" id="JAEHFJ010000007">
    <property type="protein sequence ID" value="MBJ2175538.1"/>
    <property type="molecule type" value="Genomic_DNA"/>
</dbReference>
<accession>A0ABS0WUC1</accession>
<dbReference type="RefSeq" id="WP_198842193.1">
    <property type="nucleotide sequence ID" value="NZ_JAEHFJ010000007.1"/>
</dbReference>
<dbReference type="GO" id="GO:0004177">
    <property type="term" value="F:aminopeptidase activity"/>
    <property type="evidence" value="ECO:0007669"/>
    <property type="project" value="UniProtKB-KW"/>
</dbReference>
<keyword evidence="2" id="KW-0378">Hydrolase</keyword>
<evidence type="ECO:0000256" key="1">
    <source>
        <dbReference type="SAM" id="SignalP"/>
    </source>
</evidence>
<keyword evidence="1" id="KW-0732">Signal</keyword>
<keyword evidence="2" id="KW-0031">Aminopeptidase</keyword>
<feature type="chain" id="PRO_5047171256" evidence="1">
    <location>
        <begin position="21"/>
        <end position="934"/>
    </location>
</feature>
<keyword evidence="2" id="KW-0645">Protease</keyword>
<feature type="signal peptide" evidence="1">
    <location>
        <begin position="1"/>
        <end position="20"/>
    </location>
</feature>